<protein>
    <submittedName>
        <fullName evidence="3">DNA protecting protein DprA</fullName>
    </submittedName>
</protein>
<comment type="similarity">
    <text evidence="1">Belongs to the DprA/Smf family.</text>
</comment>
<dbReference type="Gene3D" id="3.40.50.450">
    <property type="match status" value="1"/>
</dbReference>
<sequence>MKENYLYWIWLNEIKGIGPIIARRLIDNFHFPENIYDAPKEMLLSIQGVGESLAENIVRSKSLEKANSILDKCERDKIRIINYKDEKFPYSLNNYSNMPILLYYKGSLWNNLESVAIVGSRRCTNYGKQITVEAATYLARNGIPVISGMAKGIDSYAHTACIKAAGNTVAFLGCGVDICYPKEHAGLMEQIIANGAVVSEYPPGTMPSTHNFPRRNRLISACSKKVLIVEAGENSGALITAKYAREQNKQIYAVPNNVYLKESKGTNKLIAEGAKIYLTPKQLLIENNNINYSSNHIIEQSFGKMEYEIFNIIRNKPSTIDEIIIILNKDISLLFDILLSMELEGKIYQKA</sequence>
<dbReference type="SUPFAM" id="SSF47781">
    <property type="entry name" value="RuvA domain 2-like"/>
    <property type="match status" value="1"/>
</dbReference>
<evidence type="ECO:0000259" key="2">
    <source>
        <dbReference type="SMART" id="SM00278"/>
    </source>
</evidence>
<accession>R9CM61</accession>
<dbReference type="PANTHER" id="PTHR43022:SF1">
    <property type="entry name" value="PROTEIN SMF"/>
    <property type="match status" value="1"/>
</dbReference>
<dbReference type="SMART" id="SM00278">
    <property type="entry name" value="HhH1"/>
    <property type="match status" value="2"/>
</dbReference>
<dbReference type="SUPFAM" id="SSF102405">
    <property type="entry name" value="MCP/YpsA-like"/>
    <property type="match status" value="1"/>
</dbReference>
<feature type="domain" description="Helix-hairpin-helix DNA-binding motif class 1" evidence="2">
    <location>
        <begin position="9"/>
        <end position="28"/>
    </location>
</feature>
<dbReference type="Pfam" id="PF02481">
    <property type="entry name" value="DNA_processg_A"/>
    <property type="match status" value="1"/>
</dbReference>
<dbReference type="InterPro" id="IPR057666">
    <property type="entry name" value="DrpA_SLOG"/>
</dbReference>
<dbReference type="EMBL" id="ASRV01000003">
    <property type="protein sequence ID" value="EOR28276.1"/>
    <property type="molecule type" value="Genomic_DNA"/>
</dbReference>
<dbReference type="OrthoDB" id="9785707at2"/>
<dbReference type="PANTHER" id="PTHR43022">
    <property type="entry name" value="PROTEIN SMF"/>
    <property type="match status" value="1"/>
</dbReference>
<dbReference type="Proteomes" id="UP000013988">
    <property type="component" value="Unassembled WGS sequence"/>
</dbReference>
<dbReference type="GO" id="GO:0003677">
    <property type="term" value="F:DNA binding"/>
    <property type="evidence" value="ECO:0007669"/>
    <property type="project" value="InterPro"/>
</dbReference>
<evidence type="ECO:0000313" key="3">
    <source>
        <dbReference type="EMBL" id="EOR28276.1"/>
    </source>
</evidence>
<proteinExistence type="inferred from homology"/>
<dbReference type="GO" id="GO:0006281">
    <property type="term" value="P:DNA repair"/>
    <property type="evidence" value="ECO:0007669"/>
    <property type="project" value="InterPro"/>
</dbReference>
<dbReference type="NCBIfam" id="TIGR00732">
    <property type="entry name" value="dprA"/>
    <property type="match status" value="1"/>
</dbReference>
<feature type="non-terminal residue" evidence="3">
    <location>
        <position position="351"/>
    </location>
</feature>
<feature type="domain" description="Helix-hairpin-helix DNA-binding motif class 1" evidence="2">
    <location>
        <begin position="41"/>
        <end position="60"/>
    </location>
</feature>
<evidence type="ECO:0000256" key="1">
    <source>
        <dbReference type="ARBA" id="ARBA00006525"/>
    </source>
</evidence>
<evidence type="ECO:0000313" key="4">
    <source>
        <dbReference type="Proteomes" id="UP000013988"/>
    </source>
</evidence>
<dbReference type="Pfam" id="PF14520">
    <property type="entry name" value="HHH_5"/>
    <property type="match status" value="1"/>
</dbReference>
<dbReference type="InterPro" id="IPR003488">
    <property type="entry name" value="DprA"/>
</dbReference>
<keyword evidence="4" id="KW-1185">Reference proteome</keyword>
<comment type="caution">
    <text evidence="3">The sequence shown here is derived from an EMBL/GenBank/DDBJ whole genome shotgun (WGS) entry which is preliminary data.</text>
</comment>
<name>R9CM61_9CLOT</name>
<dbReference type="GO" id="GO:0009294">
    <property type="term" value="P:DNA-mediated transformation"/>
    <property type="evidence" value="ECO:0007669"/>
    <property type="project" value="InterPro"/>
</dbReference>
<dbReference type="InterPro" id="IPR003583">
    <property type="entry name" value="Hlx-hairpin-Hlx_DNA-bd_motif"/>
</dbReference>
<dbReference type="AlphaFoldDB" id="R9CM61"/>
<gene>
    <name evidence="3" type="ORF">A500_00035</name>
</gene>
<organism evidence="3 4">
    <name type="scientific">Clostridium sartagoforme AAU1</name>
    <dbReference type="NCBI Taxonomy" id="1202534"/>
    <lineage>
        <taxon>Bacteria</taxon>
        <taxon>Bacillati</taxon>
        <taxon>Bacillota</taxon>
        <taxon>Clostridia</taxon>
        <taxon>Eubacteriales</taxon>
        <taxon>Clostridiaceae</taxon>
        <taxon>Clostridium</taxon>
    </lineage>
</organism>
<dbReference type="RefSeq" id="WP_016205550.1">
    <property type="nucleotide sequence ID" value="NZ_ASRV01000003.1"/>
</dbReference>
<reference evidence="3 4" key="1">
    <citation type="submission" date="2013-03" db="EMBL/GenBank/DDBJ databases">
        <title>Whole genome shotgun sequencing of Clostridium sartagoforme AAU1.</title>
        <authorList>
            <person name="Joshi C.G."/>
            <person name="Duggirala S.M."/>
            <person name="Nathani N.M."/>
            <person name="Bhatt V.D."/>
            <person name="Patel A.K."/>
            <person name="Pandya P.R."/>
            <person name="KaPatel J.A."/>
        </authorList>
    </citation>
    <scope>NUCLEOTIDE SEQUENCE [LARGE SCALE GENOMIC DNA]</scope>
    <source>
        <strain evidence="3 4">AAU1</strain>
    </source>
</reference>
<dbReference type="InterPro" id="IPR010994">
    <property type="entry name" value="RuvA_2-like"/>
</dbReference>